<reference evidence="2 3" key="1">
    <citation type="journal article" date="2024" name="G3 (Bethesda)">
        <title>Genome assembly of Hibiscus sabdariffa L. provides insights into metabolisms of medicinal natural products.</title>
        <authorList>
            <person name="Kim T."/>
        </authorList>
    </citation>
    <scope>NUCLEOTIDE SEQUENCE [LARGE SCALE GENOMIC DNA]</scope>
    <source>
        <strain evidence="2">TK-2024</strain>
        <tissue evidence="2">Old leaves</tissue>
    </source>
</reference>
<keyword evidence="1" id="KW-0472">Membrane</keyword>
<sequence>MSWLNRTAHYLRPSLSKSQREIELSIPFMPQSKPRFPLQSCQGALAAIAFICGLVVGIMEVDGADEKGLFAY</sequence>
<gene>
    <name evidence="2" type="ORF">V6N12_055923</name>
</gene>
<evidence type="ECO:0000256" key="1">
    <source>
        <dbReference type="SAM" id="Phobius"/>
    </source>
</evidence>
<organism evidence="2 3">
    <name type="scientific">Hibiscus sabdariffa</name>
    <name type="common">roselle</name>
    <dbReference type="NCBI Taxonomy" id="183260"/>
    <lineage>
        <taxon>Eukaryota</taxon>
        <taxon>Viridiplantae</taxon>
        <taxon>Streptophyta</taxon>
        <taxon>Embryophyta</taxon>
        <taxon>Tracheophyta</taxon>
        <taxon>Spermatophyta</taxon>
        <taxon>Magnoliopsida</taxon>
        <taxon>eudicotyledons</taxon>
        <taxon>Gunneridae</taxon>
        <taxon>Pentapetalae</taxon>
        <taxon>rosids</taxon>
        <taxon>malvids</taxon>
        <taxon>Malvales</taxon>
        <taxon>Malvaceae</taxon>
        <taxon>Malvoideae</taxon>
        <taxon>Hibiscus</taxon>
    </lineage>
</organism>
<dbReference type="EMBL" id="JBBPBM010000045">
    <property type="protein sequence ID" value="KAK8522203.1"/>
    <property type="molecule type" value="Genomic_DNA"/>
</dbReference>
<evidence type="ECO:0000313" key="2">
    <source>
        <dbReference type="EMBL" id="KAK8522203.1"/>
    </source>
</evidence>
<keyword evidence="1" id="KW-0812">Transmembrane</keyword>
<accession>A0ABR2CQZ4</accession>
<feature type="transmembrane region" description="Helical" evidence="1">
    <location>
        <begin position="36"/>
        <end position="59"/>
    </location>
</feature>
<proteinExistence type="predicted"/>
<keyword evidence="3" id="KW-1185">Reference proteome</keyword>
<evidence type="ECO:0000313" key="3">
    <source>
        <dbReference type="Proteomes" id="UP001472677"/>
    </source>
</evidence>
<protein>
    <submittedName>
        <fullName evidence="2">Uncharacterized protein</fullName>
    </submittedName>
</protein>
<name>A0ABR2CQZ4_9ROSI</name>
<dbReference type="Proteomes" id="UP001472677">
    <property type="component" value="Unassembled WGS sequence"/>
</dbReference>
<comment type="caution">
    <text evidence="2">The sequence shown here is derived from an EMBL/GenBank/DDBJ whole genome shotgun (WGS) entry which is preliminary data.</text>
</comment>
<keyword evidence="1" id="KW-1133">Transmembrane helix</keyword>